<dbReference type="AlphaFoldDB" id="A0A810NE53"/>
<organism evidence="6 7">
    <name type="scientific">Polymorphospora rubra</name>
    <dbReference type="NCBI Taxonomy" id="338584"/>
    <lineage>
        <taxon>Bacteria</taxon>
        <taxon>Bacillati</taxon>
        <taxon>Actinomycetota</taxon>
        <taxon>Actinomycetes</taxon>
        <taxon>Micromonosporales</taxon>
        <taxon>Micromonosporaceae</taxon>
        <taxon>Polymorphospora</taxon>
    </lineage>
</organism>
<keyword evidence="7" id="KW-1185">Reference proteome</keyword>
<evidence type="ECO:0000259" key="5">
    <source>
        <dbReference type="PROSITE" id="PS50977"/>
    </source>
</evidence>
<name>A0A810NE53_9ACTN</name>
<evidence type="ECO:0000256" key="1">
    <source>
        <dbReference type="ARBA" id="ARBA00023015"/>
    </source>
</evidence>
<dbReference type="Pfam" id="PF21597">
    <property type="entry name" value="TetR_C_43"/>
    <property type="match status" value="1"/>
</dbReference>
<feature type="domain" description="HTH tetR-type" evidence="5">
    <location>
        <begin position="15"/>
        <end position="74"/>
    </location>
</feature>
<evidence type="ECO:0000313" key="7">
    <source>
        <dbReference type="Proteomes" id="UP000680866"/>
    </source>
</evidence>
<dbReference type="InterPro" id="IPR049445">
    <property type="entry name" value="TetR_SbtR-like_C"/>
</dbReference>
<sequence>MTTPARQRRPRADARRNYERLLAEAETAFRERGTDAPLEHIARAAGVAIGTLYGHFPHRRALLGAVLRDRHAALFAHADRLVDHPSAGDALADWIRAMVDHAASYAGLADILAAGVDDEASELHAACQRMTATTAALVDRARRAGAVRPEVTGADVLALTSAAAWLRGQVAREQTDRILAFGLDGLRIVG</sequence>
<gene>
    <name evidence="6" type="ORF">Prubr_71890</name>
</gene>
<dbReference type="InterPro" id="IPR009057">
    <property type="entry name" value="Homeodomain-like_sf"/>
</dbReference>
<dbReference type="Pfam" id="PF00440">
    <property type="entry name" value="TetR_N"/>
    <property type="match status" value="1"/>
</dbReference>
<evidence type="ECO:0000256" key="4">
    <source>
        <dbReference type="PROSITE-ProRule" id="PRU00335"/>
    </source>
</evidence>
<dbReference type="InterPro" id="IPR050109">
    <property type="entry name" value="HTH-type_TetR-like_transc_reg"/>
</dbReference>
<dbReference type="EMBL" id="AP023359">
    <property type="protein sequence ID" value="BCJ70168.1"/>
    <property type="molecule type" value="Genomic_DNA"/>
</dbReference>
<evidence type="ECO:0000313" key="6">
    <source>
        <dbReference type="EMBL" id="BCJ70168.1"/>
    </source>
</evidence>
<dbReference type="PANTHER" id="PTHR30055">
    <property type="entry name" value="HTH-TYPE TRANSCRIPTIONAL REGULATOR RUTR"/>
    <property type="match status" value="1"/>
</dbReference>
<dbReference type="InterPro" id="IPR036271">
    <property type="entry name" value="Tet_transcr_reg_TetR-rel_C_sf"/>
</dbReference>
<dbReference type="Gene3D" id="1.10.357.10">
    <property type="entry name" value="Tetracycline Repressor, domain 2"/>
    <property type="match status" value="1"/>
</dbReference>
<keyword evidence="1" id="KW-0805">Transcription regulation</keyword>
<protein>
    <submittedName>
        <fullName evidence="6">TetR family transcriptional regulator</fullName>
    </submittedName>
</protein>
<keyword evidence="2 4" id="KW-0238">DNA-binding</keyword>
<dbReference type="Proteomes" id="UP000680866">
    <property type="component" value="Chromosome"/>
</dbReference>
<dbReference type="PROSITE" id="PS50977">
    <property type="entry name" value="HTH_TETR_2"/>
    <property type="match status" value="1"/>
</dbReference>
<proteinExistence type="predicted"/>
<dbReference type="GO" id="GO:0003700">
    <property type="term" value="F:DNA-binding transcription factor activity"/>
    <property type="evidence" value="ECO:0007669"/>
    <property type="project" value="TreeGrafter"/>
</dbReference>
<reference evidence="6" key="1">
    <citation type="submission" date="2020-08" db="EMBL/GenBank/DDBJ databases">
        <title>Whole genome shotgun sequence of Polymorphospora rubra NBRC 101157.</title>
        <authorList>
            <person name="Komaki H."/>
            <person name="Tamura T."/>
        </authorList>
    </citation>
    <scope>NUCLEOTIDE SEQUENCE</scope>
    <source>
        <strain evidence="6">NBRC 101157</strain>
    </source>
</reference>
<dbReference type="RefSeq" id="WP_212819898.1">
    <property type="nucleotide sequence ID" value="NZ_AP023359.1"/>
</dbReference>
<dbReference type="PRINTS" id="PR00455">
    <property type="entry name" value="HTHTETR"/>
</dbReference>
<evidence type="ECO:0000256" key="2">
    <source>
        <dbReference type="ARBA" id="ARBA00023125"/>
    </source>
</evidence>
<dbReference type="GO" id="GO:0000976">
    <property type="term" value="F:transcription cis-regulatory region binding"/>
    <property type="evidence" value="ECO:0007669"/>
    <property type="project" value="TreeGrafter"/>
</dbReference>
<dbReference type="SUPFAM" id="SSF46689">
    <property type="entry name" value="Homeodomain-like"/>
    <property type="match status" value="1"/>
</dbReference>
<dbReference type="SUPFAM" id="SSF48498">
    <property type="entry name" value="Tetracyclin repressor-like, C-terminal domain"/>
    <property type="match status" value="1"/>
</dbReference>
<accession>A0A810NE53</accession>
<dbReference type="PANTHER" id="PTHR30055:SF234">
    <property type="entry name" value="HTH-TYPE TRANSCRIPTIONAL REGULATOR BETI"/>
    <property type="match status" value="1"/>
</dbReference>
<dbReference type="InterPro" id="IPR001647">
    <property type="entry name" value="HTH_TetR"/>
</dbReference>
<dbReference type="KEGG" id="pry:Prubr_71890"/>
<keyword evidence="3" id="KW-0804">Transcription</keyword>
<feature type="DNA-binding region" description="H-T-H motif" evidence="4">
    <location>
        <begin position="37"/>
        <end position="56"/>
    </location>
</feature>
<evidence type="ECO:0000256" key="3">
    <source>
        <dbReference type="ARBA" id="ARBA00023163"/>
    </source>
</evidence>